<reference evidence="1" key="1">
    <citation type="submission" date="2023-03" db="EMBL/GenBank/DDBJ databases">
        <title>Massive genome expansion in bonnet fungi (Mycena s.s.) driven by repeated elements and novel gene families across ecological guilds.</title>
        <authorList>
            <consortium name="Lawrence Berkeley National Laboratory"/>
            <person name="Harder C.B."/>
            <person name="Miyauchi S."/>
            <person name="Viragh M."/>
            <person name="Kuo A."/>
            <person name="Thoen E."/>
            <person name="Andreopoulos B."/>
            <person name="Lu D."/>
            <person name="Skrede I."/>
            <person name="Drula E."/>
            <person name="Henrissat B."/>
            <person name="Morin E."/>
            <person name="Kohler A."/>
            <person name="Barry K."/>
            <person name="LaButti K."/>
            <person name="Morin E."/>
            <person name="Salamov A."/>
            <person name="Lipzen A."/>
            <person name="Mereny Z."/>
            <person name="Hegedus B."/>
            <person name="Baldrian P."/>
            <person name="Stursova M."/>
            <person name="Weitz H."/>
            <person name="Taylor A."/>
            <person name="Grigoriev I.V."/>
            <person name="Nagy L.G."/>
            <person name="Martin F."/>
            <person name="Kauserud H."/>
        </authorList>
    </citation>
    <scope>NUCLEOTIDE SEQUENCE</scope>
    <source>
        <strain evidence="1">CBHHK067</strain>
    </source>
</reference>
<name>A0AAD7D4Q5_MYCRO</name>
<protein>
    <recommendedName>
        <fullName evidence="3">F-box domain-containing protein</fullName>
    </recommendedName>
</protein>
<dbReference type="EMBL" id="JARKIE010000132">
    <property type="protein sequence ID" value="KAJ7678732.1"/>
    <property type="molecule type" value="Genomic_DNA"/>
</dbReference>
<sequence length="519" mass="59357">MPDIARKPASGDDLSTKLWTMGLEFSRLFLGGERWNLPFIRVQDPSPISCLPADVLGEIFMWSLCTNGFHSLTERGCLMLEPLTLSHVNSRWRDVAISTSRLWSTIWVDRPREANVPMVELWLERSRQCPLIIYLRQTAPLPPGSQLPSVSDPREYELTDEIFLLLGQHLHRWKRVTFLLYKQTHRPLLSLPAASTAAPLLEHVYMNVKTWDADSSLAMERTMYSYHSVKSIVVHDFMSQDFVRWEHLTTLDAGQLGCPLASHLSVLKHCPSLRRAEIRCTQDHRDAPFVAPLRRVRIPQLASLTVYADRVDLAPLMDGLIFPNLEGLVFRYRQAPRRSNDPQALWRLLARSGCVLKRFSLKDIPLTPDDDHHLSFLRLPQMASLTELYMQLDLTDKIVRFLTLGSADGLPRTLPHLQTISLKDYRGAHIDDLELYRLVVSRFAAPGPDRNGRYSGALTRAYFHLRVKGHSASPVLPLLVERCRERLELRIYLDECDDLNTQVGWYTSPPIPGGYLTEG</sequence>
<dbReference type="Gene3D" id="3.80.10.10">
    <property type="entry name" value="Ribonuclease Inhibitor"/>
    <property type="match status" value="1"/>
</dbReference>
<organism evidence="1 2">
    <name type="scientific">Mycena rosella</name>
    <name type="common">Pink bonnet</name>
    <name type="synonym">Agaricus rosellus</name>
    <dbReference type="NCBI Taxonomy" id="1033263"/>
    <lineage>
        <taxon>Eukaryota</taxon>
        <taxon>Fungi</taxon>
        <taxon>Dikarya</taxon>
        <taxon>Basidiomycota</taxon>
        <taxon>Agaricomycotina</taxon>
        <taxon>Agaricomycetes</taxon>
        <taxon>Agaricomycetidae</taxon>
        <taxon>Agaricales</taxon>
        <taxon>Marasmiineae</taxon>
        <taxon>Mycenaceae</taxon>
        <taxon>Mycena</taxon>
    </lineage>
</organism>
<comment type="caution">
    <text evidence="1">The sequence shown here is derived from an EMBL/GenBank/DDBJ whole genome shotgun (WGS) entry which is preliminary data.</text>
</comment>
<evidence type="ECO:0000313" key="1">
    <source>
        <dbReference type="EMBL" id="KAJ7678732.1"/>
    </source>
</evidence>
<gene>
    <name evidence="1" type="ORF">B0H17DRAFT_103074</name>
</gene>
<evidence type="ECO:0000313" key="2">
    <source>
        <dbReference type="Proteomes" id="UP001221757"/>
    </source>
</evidence>
<dbReference type="Proteomes" id="UP001221757">
    <property type="component" value="Unassembled WGS sequence"/>
</dbReference>
<evidence type="ECO:0008006" key="3">
    <source>
        <dbReference type="Google" id="ProtNLM"/>
    </source>
</evidence>
<dbReference type="AlphaFoldDB" id="A0AAD7D4Q5"/>
<dbReference type="InterPro" id="IPR032675">
    <property type="entry name" value="LRR_dom_sf"/>
</dbReference>
<accession>A0AAD7D4Q5</accession>
<keyword evidence="2" id="KW-1185">Reference proteome</keyword>
<proteinExistence type="predicted"/>